<feature type="domain" description="DNL-type" evidence="5">
    <location>
        <begin position="1"/>
        <end position="92"/>
    </location>
</feature>
<dbReference type="GO" id="GO:0005739">
    <property type="term" value="C:mitochondrion"/>
    <property type="evidence" value="ECO:0007669"/>
    <property type="project" value="TreeGrafter"/>
</dbReference>
<comment type="caution">
    <text evidence="6">The sequence shown here is derived from an EMBL/GenBank/DDBJ whole genome shotgun (WGS) entry which is preliminary data.</text>
</comment>
<evidence type="ECO:0000256" key="4">
    <source>
        <dbReference type="PROSITE-ProRule" id="PRU00834"/>
    </source>
</evidence>
<dbReference type="InterPro" id="IPR024158">
    <property type="entry name" value="Mt_import_TIM15"/>
</dbReference>
<dbReference type="AlphaFoldDB" id="A0AAN9AVY1"/>
<evidence type="ECO:0000313" key="6">
    <source>
        <dbReference type="EMBL" id="KAK7094380.1"/>
    </source>
</evidence>
<dbReference type="InterPro" id="IPR007853">
    <property type="entry name" value="Znf_DNL-typ"/>
</dbReference>
<dbReference type="PANTHER" id="PTHR20922">
    <property type="entry name" value="DNL-TYPE ZINC FINGER PROTEIN"/>
    <property type="match status" value="1"/>
</dbReference>
<dbReference type="GO" id="GO:0030150">
    <property type="term" value="P:protein import into mitochondrial matrix"/>
    <property type="evidence" value="ECO:0007669"/>
    <property type="project" value="TreeGrafter"/>
</dbReference>
<proteinExistence type="predicted"/>
<accession>A0AAN9AVY1</accession>
<evidence type="ECO:0000313" key="7">
    <source>
        <dbReference type="Proteomes" id="UP001374579"/>
    </source>
</evidence>
<reference evidence="6 7" key="1">
    <citation type="submission" date="2024-02" db="EMBL/GenBank/DDBJ databases">
        <title>Chromosome-scale genome assembly of the rough periwinkle Littorina saxatilis.</title>
        <authorList>
            <person name="De Jode A."/>
            <person name="Faria R."/>
            <person name="Formenti G."/>
            <person name="Sims Y."/>
            <person name="Smith T.P."/>
            <person name="Tracey A."/>
            <person name="Wood J.M.D."/>
            <person name="Zagrodzka Z.B."/>
            <person name="Johannesson K."/>
            <person name="Butlin R.K."/>
            <person name="Leder E.H."/>
        </authorList>
    </citation>
    <scope>NUCLEOTIDE SEQUENCE [LARGE SCALE GENOMIC DNA]</scope>
    <source>
        <strain evidence="6">Snail1</strain>
        <tissue evidence="6">Muscle</tissue>
    </source>
</reference>
<keyword evidence="3" id="KW-0862">Zinc</keyword>
<dbReference type="GO" id="GO:0006457">
    <property type="term" value="P:protein folding"/>
    <property type="evidence" value="ECO:0007669"/>
    <property type="project" value="TreeGrafter"/>
</dbReference>
<dbReference type="PROSITE" id="PS51501">
    <property type="entry name" value="ZF_DNL"/>
    <property type="match status" value="1"/>
</dbReference>
<dbReference type="EMBL" id="JBAMIC010000018">
    <property type="protein sequence ID" value="KAK7094380.1"/>
    <property type="molecule type" value="Genomic_DNA"/>
</dbReference>
<evidence type="ECO:0000256" key="2">
    <source>
        <dbReference type="ARBA" id="ARBA00022771"/>
    </source>
</evidence>
<dbReference type="GO" id="GO:0050821">
    <property type="term" value="P:protein stabilization"/>
    <property type="evidence" value="ECO:0007669"/>
    <property type="project" value="TreeGrafter"/>
</dbReference>
<dbReference type="GO" id="GO:0008270">
    <property type="term" value="F:zinc ion binding"/>
    <property type="evidence" value="ECO:0007669"/>
    <property type="project" value="UniProtKB-KW"/>
</dbReference>
<dbReference type="Proteomes" id="UP001374579">
    <property type="component" value="Unassembled WGS sequence"/>
</dbReference>
<keyword evidence="1" id="KW-0479">Metal-binding</keyword>
<evidence type="ECO:0000256" key="3">
    <source>
        <dbReference type="ARBA" id="ARBA00022833"/>
    </source>
</evidence>
<organism evidence="6 7">
    <name type="scientific">Littorina saxatilis</name>
    <dbReference type="NCBI Taxonomy" id="31220"/>
    <lineage>
        <taxon>Eukaryota</taxon>
        <taxon>Metazoa</taxon>
        <taxon>Spiralia</taxon>
        <taxon>Lophotrochozoa</taxon>
        <taxon>Mollusca</taxon>
        <taxon>Gastropoda</taxon>
        <taxon>Caenogastropoda</taxon>
        <taxon>Littorinimorpha</taxon>
        <taxon>Littorinoidea</taxon>
        <taxon>Littorinidae</taxon>
        <taxon>Littorina</taxon>
    </lineage>
</organism>
<protein>
    <recommendedName>
        <fullName evidence="5">DNL-type domain-containing protein</fullName>
    </recommendedName>
</protein>
<keyword evidence="7" id="KW-1185">Reference proteome</keyword>
<dbReference type="Pfam" id="PF05180">
    <property type="entry name" value="zf-DNL"/>
    <property type="match status" value="1"/>
</dbReference>
<sequence>MAIQYTCKVCSGRNTNMFSKLAYEKGVVIVTCEHCSSKHLIADNLDWFKGLEHKNIEEILAAHGETVQRTANNEEALEILGDLNATKEKTANNEEVLDILGDLNVTKEKTANNEEALDILGDLNATKEKTS</sequence>
<dbReference type="GO" id="GO:0051087">
    <property type="term" value="F:protein-folding chaperone binding"/>
    <property type="evidence" value="ECO:0007669"/>
    <property type="project" value="TreeGrafter"/>
</dbReference>
<name>A0AAN9AVY1_9CAEN</name>
<keyword evidence="2 4" id="KW-0863">Zinc-finger</keyword>
<evidence type="ECO:0000259" key="5">
    <source>
        <dbReference type="PROSITE" id="PS51501"/>
    </source>
</evidence>
<evidence type="ECO:0000256" key="1">
    <source>
        <dbReference type="ARBA" id="ARBA00022723"/>
    </source>
</evidence>
<dbReference type="PANTHER" id="PTHR20922:SF13">
    <property type="entry name" value="DNL-TYPE ZINC FINGER PROTEIN"/>
    <property type="match status" value="1"/>
</dbReference>
<gene>
    <name evidence="6" type="ORF">V1264_005952</name>
</gene>